<evidence type="ECO:0000256" key="2">
    <source>
        <dbReference type="ARBA" id="ARBA00012438"/>
    </source>
</evidence>
<dbReference type="Pfam" id="PF00072">
    <property type="entry name" value="Response_reg"/>
    <property type="match status" value="1"/>
</dbReference>
<dbReference type="CDD" id="cd00156">
    <property type="entry name" value="REC"/>
    <property type="match status" value="1"/>
</dbReference>
<keyword evidence="7" id="KW-0067">ATP-binding</keyword>
<feature type="domain" description="Histidine kinase" evidence="9">
    <location>
        <begin position="155"/>
        <end position="346"/>
    </location>
</feature>
<dbReference type="PROSITE" id="PS50109">
    <property type="entry name" value="HIS_KIN"/>
    <property type="match status" value="1"/>
</dbReference>
<dbReference type="BioCyc" id="RSPH349102:G1G8M-1380-MONOMER"/>
<organism evidence="11">
    <name type="scientific">Cereibacter sphaeroides (strain ATCC 17025 / ATH 2.4.3)</name>
    <name type="common">Rhodobacter sphaeroides</name>
    <dbReference type="NCBI Taxonomy" id="349102"/>
    <lineage>
        <taxon>Bacteria</taxon>
        <taxon>Pseudomonadati</taxon>
        <taxon>Pseudomonadota</taxon>
        <taxon>Alphaproteobacteria</taxon>
        <taxon>Rhodobacterales</taxon>
        <taxon>Paracoccaceae</taxon>
        <taxon>Cereibacter</taxon>
    </lineage>
</organism>
<dbReference type="InterPro" id="IPR011102">
    <property type="entry name" value="Sig_transdc_His_kinase_HWE"/>
</dbReference>
<keyword evidence="3 8" id="KW-0597">Phosphoprotein</keyword>
<protein>
    <recommendedName>
        <fullName evidence="2">histidine kinase</fullName>
        <ecNumber evidence="2">2.7.13.3</ecNumber>
    </recommendedName>
</protein>
<gene>
    <name evidence="11" type="ordered locus">Rsph17025_1343</name>
</gene>
<evidence type="ECO:0000256" key="4">
    <source>
        <dbReference type="ARBA" id="ARBA00022679"/>
    </source>
</evidence>
<dbReference type="HOGENOM" id="CLU_000445_114_57_5"/>
<dbReference type="eggNOG" id="COG3920">
    <property type="taxonomic scope" value="Bacteria"/>
</dbReference>
<evidence type="ECO:0000313" key="11">
    <source>
        <dbReference type="EMBL" id="ABP70242.1"/>
    </source>
</evidence>
<dbReference type="Gene3D" id="3.30.450.20">
    <property type="entry name" value="PAS domain"/>
    <property type="match status" value="1"/>
</dbReference>
<feature type="domain" description="Response regulatory" evidence="10">
    <location>
        <begin position="9"/>
        <end position="123"/>
    </location>
</feature>
<dbReference type="SUPFAM" id="SSF55874">
    <property type="entry name" value="ATPase domain of HSP90 chaperone/DNA topoisomerase II/histidine kinase"/>
    <property type="match status" value="1"/>
</dbReference>
<dbReference type="Pfam" id="PF02518">
    <property type="entry name" value="HATPase_c"/>
    <property type="match status" value="1"/>
</dbReference>
<dbReference type="InterPro" id="IPR001789">
    <property type="entry name" value="Sig_transdc_resp-reg_receiver"/>
</dbReference>
<dbReference type="PANTHER" id="PTHR41523:SF8">
    <property type="entry name" value="ETHYLENE RESPONSE SENSOR PROTEIN"/>
    <property type="match status" value="1"/>
</dbReference>
<keyword evidence="4 11" id="KW-0808">Transferase</keyword>
<evidence type="ECO:0000259" key="10">
    <source>
        <dbReference type="PROSITE" id="PS50110"/>
    </source>
</evidence>
<evidence type="ECO:0000256" key="8">
    <source>
        <dbReference type="PROSITE-ProRule" id="PRU00169"/>
    </source>
</evidence>
<evidence type="ECO:0000256" key="7">
    <source>
        <dbReference type="ARBA" id="ARBA00022840"/>
    </source>
</evidence>
<evidence type="ECO:0000256" key="1">
    <source>
        <dbReference type="ARBA" id="ARBA00000085"/>
    </source>
</evidence>
<dbReference type="EMBL" id="CP000661">
    <property type="protein sequence ID" value="ABP70242.1"/>
    <property type="molecule type" value="Genomic_DNA"/>
</dbReference>
<dbReference type="InterPro" id="IPR011495">
    <property type="entry name" value="Sig_transdc_His_kin_sub2_dim/P"/>
</dbReference>
<accession>A4WS78</accession>
<dbReference type="SMART" id="SM00911">
    <property type="entry name" value="HWE_HK"/>
    <property type="match status" value="1"/>
</dbReference>
<dbReference type="Gene3D" id="3.30.565.10">
    <property type="entry name" value="Histidine kinase-like ATPase, C-terminal domain"/>
    <property type="match status" value="1"/>
</dbReference>
<keyword evidence="6 11" id="KW-0418">Kinase</keyword>
<dbReference type="PROSITE" id="PS50110">
    <property type="entry name" value="RESPONSE_REGULATORY"/>
    <property type="match status" value="1"/>
</dbReference>
<evidence type="ECO:0000256" key="5">
    <source>
        <dbReference type="ARBA" id="ARBA00022741"/>
    </source>
</evidence>
<feature type="modified residue" description="4-aspartylphosphate" evidence="8">
    <location>
        <position position="58"/>
    </location>
</feature>
<dbReference type="KEGG" id="rsq:Rsph17025_1343"/>
<dbReference type="Gene3D" id="3.40.50.2300">
    <property type="match status" value="1"/>
</dbReference>
<dbReference type="InterPro" id="IPR005467">
    <property type="entry name" value="His_kinase_dom"/>
</dbReference>
<dbReference type="PANTHER" id="PTHR41523">
    <property type="entry name" value="TWO-COMPONENT SYSTEM SENSOR PROTEIN"/>
    <property type="match status" value="1"/>
</dbReference>
<dbReference type="GO" id="GO:0000160">
    <property type="term" value="P:phosphorelay signal transduction system"/>
    <property type="evidence" value="ECO:0007669"/>
    <property type="project" value="InterPro"/>
</dbReference>
<comment type="catalytic activity">
    <reaction evidence="1">
        <text>ATP + protein L-histidine = ADP + protein N-phospho-L-histidine.</text>
        <dbReference type="EC" id="2.7.13.3"/>
    </reaction>
</comment>
<dbReference type="SUPFAM" id="SSF52172">
    <property type="entry name" value="CheY-like"/>
    <property type="match status" value="1"/>
</dbReference>
<evidence type="ECO:0000256" key="6">
    <source>
        <dbReference type="ARBA" id="ARBA00022777"/>
    </source>
</evidence>
<dbReference type="Pfam" id="PF07568">
    <property type="entry name" value="HisKA_2"/>
    <property type="match status" value="1"/>
</dbReference>
<sequence>MNDAPERPRILYIDDDPVLARLIQKALARAGMEVIHAPDADEANRLLAAEPFHAVVLDHYLPSGTGLEILGRMRAGGSRVPAIYVTGSSEATIAVAALKAGADDYVIKSATDEFLPLLQRSIRQAIAKVELEQAKARADAETRAARARAEMLLSEVHHRVANSLAMVQSLLRLQAQASGSDEVKTALAEAQGRIGAVAAVHRSLYLGNEGRQVELGTYLRTMLDDFTATLPPGVQLDVSTETVHVGADRAVCLGVVVSELVTNAAKYAWPSGNGGQLSVRLAVSEPGRGRLEVCDDGIGSSPLTESRGTGLGRRLMRAMVDQLGGTVEQPATAAGTCVIIDFEAESETAD</sequence>
<name>A4WS78_CERS5</name>
<evidence type="ECO:0000256" key="3">
    <source>
        <dbReference type="ARBA" id="ARBA00022553"/>
    </source>
</evidence>
<dbReference type="STRING" id="349102.Rsph17025_1343"/>
<reference evidence="11" key="1">
    <citation type="submission" date="2007-04" db="EMBL/GenBank/DDBJ databases">
        <title>Complete sequence of chromosome of Rhodobacter sphaeroides ATCC 17025.</title>
        <authorList>
            <consortium name="US DOE Joint Genome Institute"/>
            <person name="Copeland A."/>
            <person name="Lucas S."/>
            <person name="Lapidus A."/>
            <person name="Barry K."/>
            <person name="Detter J.C."/>
            <person name="Glavina del Rio T."/>
            <person name="Hammon N."/>
            <person name="Israni S."/>
            <person name="Dalin E."/>
            <person name="Tice H."/>
            <person name="Pitluck S."/>
            <person name="Chertkov O."/>
            <person name="Brettin T."/>
            <person name="Bruce D."/>
            <person name="Han C."/>
            <person name="Schmutz J."/>
            <person name="Larimer F."/>
            <person name="Land M."/>
            <person name="Hauser L."/>
            <person name="Kyrpides N."/>
            <person name="Kim E."/>
            <person name="Richardson P."/>
            <person name="Mackenzie C."/>
            <person name="Choudhary M."/>
            <person name="Donohue T.J."/>
            <person name="Kaplan S."/>
        </authorList>
    </citation>
    <scope>NUCLEOTIDE SEQUENCE [LARGE SCALE GENOMIC DNA]</scope>
    <source>
        <strain evidence="11">ATCC 17025</strain>
    </source>
</reference>
<dbReference type="EC" id="2.7.13.3" evidence="2"/>
<proteinExistence type="predicted"/>
<keyword evidence="5" id="KW-0547">Nucleotide-binding</keyword>
<dbReference type="GO" id="GO:0004673">
    <property type="term" value="F:protein histidine kinase activity"/>
    <property type="evidence" value="ECO:0007669"/>
    <property type="project" value="UniProtKB-EC"/>
</dbReference>
<dbReference type="InterPro" id="IPR003594">
    <property type="entry name" value="HATPase_dom"/>
</dbReference>
<dbReference type="SMART" id="SM00448">
    <property type="entry name" value="REC"/>
    <property type="match status" value="1"/>
</dbReference>
<dbReference type="SMART" id="SM00387">
    <property type="entry name" value="HATPase_c"/>
    <property type="match status" value="1"/>
</dbReference>
<dbReference type="InterPro" id="IPR011006">
    <property type="entry name" value="CheY-like_superfamily"/>
</dbReference>
<dbReference type="GO" id="GO:0005524">
    <property type="term" value="F:ATP binding"/>
    <property type="evidence" value="ECO:0007669"/>
    <property type="project" value="UniProtKB-KW"/>
</dbReference>
<evidence type="ECO:0000259" key="9">
    <source>
        <dbReference type="PROSITE" id="PS50109"/>
    </source>
</evidence>
<dbReference type="eggNOG" id="COG0745">
    <property type="taxonomic scope" value="Bacteria"/>
</dbReference>
<dbReference type="InterPro" id="IPR036890">
    <property type="entry name" value="HATPase_C_sf"/>
</dbReference>
<dbReference type="AlphaFoldDB" id="A4WS78"/>